<accession>A0ABW9KMA3</accession>
<gene>
    <name evidence="8" type="ORF">ACK2TP_14230</name>
</gene>
<dbReference type="Proteomes" id="UP001634747">
    <property type="component" value="Unassembled WGS sequence"/>
</dbReference>
<evidence type="ECO:0000256" key="5">
    <source>
        <dbReference type="ARBA" id="ARBA00023284"/>
    </source>
</evidence>
<dbReference type="Gene3D" id="3.40.30.10">
    <property type="entry name" value="Glutaredoxin"/>
    <property type="match status" value="1"/>
</dbReference>
<evidence type="ECO:0000259" key="7">
    <source>
        <dbReference type="PROSITE" id="PS51352"/>
    </source>
</evidence>
<evidence type="ECO:0000256" key="3">
    <source>
        <dbReference type="ARBA" id="ARBA00023002"/>
    </source>
</evidence>
<evidence type="ECO:0000256" key="1">
    <source>
        <dbReference type="ARBA" id="ARBA00005791"/>
    </source>
</evidence>
<keyword evidence="9" id="KW-1185">Reference proteome</keyword>
<evidence type="ECO:0000256" key="4">
    <source>
        <dbReference type="ARBA" id="ARBA00023157"/>
    </source>
</evidence>
<dbReference type="InterPro" id="IPR036249">
    <property type="entry name" value="Thioredoxin-like_sf"/>
</dbReference>
<evidence type="ECO:0000313" key="9">
    <source>
        <dbReference type="Proteomes" id="UP001634747"/>
    </source>
</evidence>
<dbReference type="Pfam" id="PF13462">
    <property type="entry name" value="Thioredoxin_4"/>
    <property type="match status" value="1"/>
</dbReference>
<evidence type="ECO:0000256" key="2">
    <source>
        <dbReference type="ARBA" id="ARBA00022729"/>
    </source>
</evidence>
<dbReference type="InterPro" id="IPR013766">
    <property type="entry name" value="Thioredoxin_domain"/>
</dbReference>
<proteinExistence type="inferred from homology"/>
<feature type="region of interest" description="Disordered" evidence="6">
    <location>
        <begin position="288"/>
        <end position="321"/>
    </location>
</feature>
<sequence>MFGSLAGCRAQRPVVAGLSPELARRIEVTIRTRANIPFNYQVLVTDMHPDATLPNYNDVTITVGEYGKPGKPLSLLMSKDGKTLAQLTTFDLTKDPKDLVSDAGRPARGGSEKAPVRIVVFDDLECPFCARMHSAMFPAILQRYGDQVRIVYKDFPLSQHPWAIHAAVDADCLGEQSTPAYWTYVDYMHAHAPDIGGQEHSLTAAKIQLDKVATDTGDANKVDTKKLQACIAKQDESPVTAGLREGESLNINGVPALYINGQTINGAAPIEFVYRAVDDALLAQGVTPPPAVPLPDLNAPAPAPTAPAAAAPAARSPQPTK</sequence>
<protein>
    <submittedName>
        <fullName evidence="8">DsbA family protein</fullName>
    </submittedName>
</protein>
<organism evidence="8 9">
    <name type="scientific">Terriglobus aquaticus</name>
    <dbReference type="NCBI Taxonomy" id="940139"/>
    <lineage>
        <taxon>Bacteria</taxon>
        <taxon>Pseudomonadati</taxon>
        <taxon>Acidobacteriota</taxon>
        <taxon>Terriglobia</taxon>
        <taxon>Terriglobales</taxon>
        <taxon>Acidobacteriaceae</taxon>
        <taxon>Terriglobus</taxon>
    </lineage>
</organism>
<dbReference type="SUPFAM" id="SSF52833">
    <property type="entry name" value="Thioredoxin-like"/>
    <property type="match status" value="1"/>
</dbReference>
<comment type="caution">
    <text evidence="8">The sequence shown here is derived from an EMBL/GenBank/DDBJ whole genome shotgun (WGS) entry which is preliminary data.</text>
</comment>
<feature type="domain" description="Thioredoxin" evidence="7">
    <location>
        <begin position="42"/>
        <end position="283"/>
    </location>
</feature>
<dbReference type="PROSITE" id="PS51352">
    <property type="entry name" value="THIOREDOXIN_2"/>
    <property type="match status" value="1"/>
</dbReference>
<keyword evidence="3" id="KW-0560">Oxidoreductase</keyword>
<evidence type="ECO:0000256" key="6">
    <source>
        <dbReference type="SAM" id="MobiDB-lite"/>
    </source>
</evidence>
<name>A0ABW9KMA3_9BACT</name>
<evidence type="ECO:0000313" key="8">
    <source>
        <dbReference type="EMBL" id="MFN2976924.1"/>
    </source>
</evidence>
<dbReference type="PANTHER" id="PTHR13887">
    <property type="entry name" value="GLUTATHIONE S-TRANSFERASE KAPPA"/>
    <property type="match status" value="1"/>
</dbReference>
<feature type="compositionally biased region" description="Low complexity" evidence="6">
    <location>
        <begin position="294"/>
        <end position="321"/>
    </location>
</feature>
<comment type="similarity">
    <text evidence="1">Belongs to the thioredoxin family. DsbA subfamily.</text>
</comment>
<dbReference type="RefSeq" id="WP_263414896.1">
    <property type="nucleotide sequence ID" value="NZ_BAABBH010000001.1"/>
</dbReference>
<dbReference type="PANTHER" id="PTHR13887:SF14">
    <property type="entry name" value="DISULFIDE BOND FORMATION PROTEIN D"/>
    <property type="match status" value="1"/>
</dbReference>
<keyword evidence="4" id="KW-1015">Disulfide bond</keyword>
<dbReference type="EMBL" id="JBJYXY010000001">
    <property type="protein sequence ID" value="MFN2976924.1"/>
    <property type="molecule type" value="Genomic_DNA"/>
</dbReference>
<keyword evidence="5" id="KW-0676">Redox-active center</keyword>
<keyword evidence="2" id="KW-0732">Signal</keyword>
<dbReference type="InterPro" id="IPR012336">
    <property type="entry name" value="Thioredoxin-like_fold"/>
</dbReference>
<reference evidence="8 9" key="1">
    <citation type="submission" date="2024-12" db="EMBL/GenBank/DDBJ databases">
        <authorList>
            <person name="Lee Y."/>
        </authorList>
    </citation>
    <scope>NUCLEOTIDE SEQUENCE [LARGE SCALE GENOMIC DNA]</scope>
    <source>
        <strain evidence="8 9">03SUJ4</strain>
    </source>
</reference>